<feature type="compositionally biased region" description="Acidic residues" evidence="1">
    <location>
        <begin position="52"/>
        <end position="76"/>
    </location>
</feature>
<dbReference type="AlphaFoldDB" id="A0AAN6SDP3"/>
<protein>
    <submittedName>
        <fullName evidence="2">Uncharacterized protein</fullName>
    </submittedName>
</protein>
<organism evidence="2 3">
    <name type="scientific">Pseudoneurospora amorphoporcata</name>
    <dbReference type="NCBI Taxonomy" id="241081"/>
    <lineage>
        <taxon>Eukaryota</taxon>
        <taxon>Fungi</taxon>
        <taxon>Dikarya</taxon>
        <taxon>Ascomycota</taxon>
        <taxon>Pezizomycotina</taxon>
        <taxon>Sordariomycetes</taxon>
        <taxon>Sordariomycetidae</taxon>
        <taxon>Sordariales</taxon>
        <taxon>Sordariaceae</taxon>
        <taxon>Pseudoneurospora</taxon>
    </lineage>
</organism>
<keyword evidence="3" id="KW-1185">Reference proteome</keyword>
<reference evidence="2" key="1">
    <citation type="journal article" date="2023" name="Mol. Phylogenet. Evol.">
        <title>Genome-scale phylogeny and comparative genomics of the fungal order Sordariales.</title>
        <authorList>
            <person name="Hensen N."/>
            <person name="Bonometti L."/>
            <person name="Westerberg I."/>
            <person name="Brannstrom I.O."/>
            <person name="Guillou S."/>
            <person name="Cros-Aarteil S."/>
            <person name="Calhoun S."/>
            <person name="Haridas S."/>
            <person name="Kuo A."/>
            <person name="Mondo S."/>
            <person name="Pangilinan J."/>
            <person name="Riley R."/>
            <person name="LaButti K."/>
            <person name="Andreopoulos B."/>
            <person name="Lipzen A."/>
            <person name="Chen C."/>
            <person name="Yan M."/>
            <person name="Daum C."/>
            <person name="Ng V."/>
            <person name="Clum A."/>
            <person name="Steindorff A."/>
            <person name="Ohm R.A."/>
            <person name="Martin F."/>
            <person name="Silar P."/>
            <person name="Natvig D.O."/>
            <person name="Lalanne C."/>
            <person name="Gautier V."/>
            <person name="Ament-Velasquez S.L."/>
            <person name="Kruys A."/>
            <person name="Hutchinson M.I."/>
            <person name="Powell A.J."/>
            <person name="Barry K."/>
            <person name="Miller A.N."/>
            <person name="Grigoriev I.V."/>
            <person name="Debuchy R."/>
            <person name="Gladieux P."/>
            <person name="Hiltunen Thoren M."/>
            <person name="Johannesson H."/>
        </authorList>
    </citation>
    <scope>NUCLEOTIDE SEQUENCE</scope>
    <source>
        <strain evidence="2">CBS 626.80</strain>
    </source>
</reference>
<accession>A0AAN6SDP3</accession>
<proteinExistence type="predicted"/>
<comment type="caution">
    <text evidence="2">The sequence shown here is derived from an EMBL/GenBank/DDBJ whole genome shotgun (WGS) entry which is preliminary data.</text>
</comment>
<evidence type="ECO:0000256" key="1">
    <source>
        <dbReference type="SAM" id="MobiDB-lite"/>
    </source>
</evidence>
<evidence type="ECO:0000313" key="3">
    <source>
        <dbReference type="Proteomes" id="UP001303222"/>
    </source>
</evidence>
<reference evidence="2" key="2">
    <citation type="submission" date="2023-06" db="EMBL/GenBank/DDBJ databases">
        <authorList>
            <consortium name="Lawrence Berkeley National Laboratory"/>
            <person name="Mondo S.J."/>
            <person name="Hensen N."/>
            <person name="Bonometti L."/>
            <person name="Westerberg I."/>
            <person name="Brannstrom I.O."/>
            <person name="Guillou S."/>
            <person name="Cros-Aarteil S."/>
            <person name="Calhoun S."/>
            <person name="Haridas S."/>
            <person name="Kuo A."/>
            <person name="Pangilinan J."/>
            <person name="Riley R."/>
            <person name="Labutti K."/>
            <person name="Andreopoulos B."/>
            <person name="Lipzen A."/>
            <person name="Chen C."/>
            <person name="Yanf M."/>
            <person name="Daum C."/>
            <person name="Ng V."/>
            <person name="Clum A."/>
            <person name="Steindorff A."/>
            <person name="Ohm R."/>
            <person name="Martin F."/>
            <person name="Silar P."/>
            <person name="Natvig D."/>
            <person name="Lalanne C."/>
            <person name="Gautier V."/>
            <person name="Ament-Velasquez S.L."/>
            <person name="Kruys A."/>
            <person name="Hutchinson M.I."/>
            <person name="Powell A.J."/>
            <person name="Barry K."/>
            <person name="Miller A.N."/>
            <person name="Grigoriev I.V."/>
            <person name="Debuchy R."/>
            <person name="Gladieux P."/>
            <person name="Thoren M.H."/>
            <person name="Johannesson H."/>
        </authorList>
    </citation>
    <scope>NUCLEOTIDE SEQUENCE</scope>
    <source>
        <strain evidence="2">CBS 626.80</strain>
    </source>
</reference>
<evidence type="ECO:0000313" key="2">
    <source>
        <dbReference type="EMBL" id="KAK3949790.1"/>
    </source>
</evidence>
<name>A0AAN6SDP3_9PEZI</name>
<dbReference type="Proteomes" id="UP001303222">
    <property type="component" value="Unassembled WGS sequence"/>
</dbReference>
<gene>
    <name evidence="2" type="ORF">QBC32DRAFT_363988</name>
</gene>
<dbReference type="EMBL" id="MU859201">
    <property type="protein sequence ID" value="KAK3949790.1"/>
    <property type="molecule type" value="Genomic_DNA"/>
</dbReference>
<feature type="region of interest" description="Disordered" evidence="1">
    <location>
        <begin position="1"/>
        <end position="106"/>
    </location>
</feature>
<sequence>MPKRPRAMASTADLATGEPNEDRRKRLSPELSTASDEPEVVNMEKETAGGDMDQDEEDDDEHDDDKDVDDEDESEKDEINPPDNGYIPSPWSVGDASTPKDPFVEDSPQVDLISAFHNERGNHDSPHQATVPLPRYPAILSLRSESDYENYHKRPRINFGRPEWRAYYSLPPRP</sequence>